<gene>
    <name evidence="2" type="ORF">M440DRAFT_1460313</name>
</gene>
<dbReference type="Proteomes" id="UP000240760">
    <property type="component" value="Unassembled WGS sequence"/>
</dbReference>
<feature type="region of interest" description="Disordered" evidence="1">
    <location>
        <begin position="61"/>
        <end position="85"/>
    </location>
</feature>
<name>A0A2T4CFP6_TRILO</name>
<evidence type="ECO:0000256" key="1">
    <source>
        <dbReference type="SAM" id="MobiDB-lite"/>
    </source>
</evidence>
<evidence type="ECO:0000313" key="3">
    <source>
        <dbReference type="Proteomes" id="UP000240760"/>
    </source>
</evidence>
<dbReference type="EMBL" id="KZ679127">
    <property type="protein sequence ID" value="PTB80352.1"/>
    <property type="molecule type" value="Genomic_DNA"/>
</dbReference>
<reference evidence="2 3" key="1">
    <citation type="submission" date="2016-07" db="EMBL/GenBank/DDBJ databases">
        <title>Multiple horizontal gene transfer events from other fungi enriched the ability of initially mycotrophic Trichoderma (Ascomycota) to feed on dead plant biomass.</title>
        <authorList>
            <consortium name="DOE Joint Genome Institute"/>
            <person name="Aerts A."/>
            <person name="Atanasova L."/>
            <person name="Chenthamara K."/>
            <person name="Zhang J."/>
            <person name="Grujic M."/>
            <person name="Henrissat B."/>
            <person name="Kuo A."/>
            <person name="Salamov A."/>
            <person name="Lipzen A."/>
            <person name="Labutti K."/>
            <person name="Barry K."/>
            <person name="Miao Y."/>
            <person name="Rahimi M.J."/>
            <person name="Shen Q."/>
            <person name="Grigoriev I.V."/>
            <person name="Kubicek C.P."/>
            <person name="Druzhinina I.S."/>
        </authorList>
    </citation>
    <scope>NUCLEOTIDE SEQUENCE [LARGE SCALE GENOMIC DNA]</scope>
    <source>
        <strain evidence="2 3">ATCC 18648</strain>
    </source>
</reference>
<accession>A0A2T4CFP6</accession>
<proteinExistence type="predicted"/>
<organism evidence="2 3">
    <name type="scientific">Trichoderma longibrachiatum ATCC 18648</name>
    <dbReference type="NCBI Taxonomy" id="983965"/>
    <lineage>
        <taxon>Eukaryota</taxon>
        <taxon>Fungi</taxon>
        <taxon>Dikarya</taxon>
        <taxon>Ascomycota</taxon>
        <taxon>Pezizomycotina</taxon>
        <taxon>Sordariomycetes</taxon>
        <taxon>Hypocreomycetidae</taxon>
        <taxon>Hypocreales</taxon>
        <taxon>Hypocreaceae</taxon>
        <taxon>Trichoderma</taxon>
    </lineage>
</organism>
<evidence type="ECO:0000313" key="2">
    <source>
        <dbReference type="EMBL" id="PTB80352.1"/>
    </source>
</evidence>
<sequence length="119" mass="13379">MAVWLLAGLHHWHVRRRGQVPGPSLCAVVIADLRCKGTRTGVTESVRLASIACPNELRLGRREENAEDETNDEVNERDEARDRPLAAAMDGIEPRWLGFDQTTVLPFVLLPSQARPRSW</sequence>
<feature type="compositionally biased region" description="Acidic residues" evidence="1">
    <location>
        <begin position="65"/>
        <end position="76"/>
    </location>
</feature>
<keyword evidence="3" id="KW-1185">Reference proteome</keyword>
<protein>
    <submittedName>
        <fullName evidence="2">Uncharacterized protein</fullName>
    </submittedName>
</protein>
<dbReference type="AlphaFoldDB" id="A0A2T4CFP6"/>